<dbReference type="AlphaFoldDB" id="A0A4R0G6L4"/>
<dbReference type="InterPro" id="IPR019933">
    <property type="entry name" value="DivIVA_domain"/>
</dbReference>
<keyword evidence="1" id="KW-0812">Transmembrane</keyword>
<accession>A0A4R0G6L4</accession>
<feature type="transmembrane region" description="Helical" evidence="1">
    <location>
        <begin position="9"/>
        <end position="27"/>
    </location>
</feature>
<keyword evidence="1" id="KW-0472">Membrane</keyword>
<proteinExistence type="predicted"/>
<dbReference type="NCBIfam" id="TIGR03544">
    <property type="entry name" value="DivI1A_domain"/>
    <property type="match status" value="1"/>
</dbReference>
<dbReference type="OrthoDB" id="3403153at2"/>
<protein>
    <submittedName>
        <fullName evidence="2">DivIVA domain-containing protein</fullName>
    </submittedName>
</protein>
<dbReference type="EMBL" id="SJJR01000026">
    <property type="protein sequence ID" value="TCB90999.1"/>
    <property type="molecule type" value="Genomic_DNA"/>
</dbReference>
<name>A0A4R0G6L4_9ACTN</name>
<dbReference type="RefSeq" id="WP_131308400.1">
    <property type="nucleotide sequence ID" value="NZ_SJJR01000026.1"/>
</dbReference>
<sequence length="246" mass="25902">MELTRIRPSLPLGVILLLLGPALLWWADSPTVMTAAVAVAAVVFGVRMVTAALRPFRFRIGADGLDLRVAGLNRMVPWHEIDAIVLSQPAAVAGSSPSLLLVPATGAVDRPLTGRSPIDGREGLALLDLGTVRQPAAEVAAALARFGGRRFLDARQHPTGLELPSFTISLRGYDMRRVDELVELGQTALASGVPAQRSAIKTQIDTARTALPPTLRGYYTAEVDAYLDRLSAELAGEPGVSGGGPG</sequence>
<feature type="transmembrane region" description="Helical" evidence="1">
    <location>
        <begin position="33"/>
        <end position="53"/>
    </location>
</feature>
<keyword evidence="3" id="KW-1185">Reference proteome</keyword>
<evidence type="ECO:0000313" key="3">
    <source>
        <dbReference type="Proteomes" id="UP000292274"/>
    </source>
</evidence>
<gene>
    <name evidence="2" type="ORF">E0H26_26300</name>
</gene>
<dbReference type="Proteomes" id="UP000292274">
    <property type="component" value="Unassembled WGS sequence"/>
</dbReference>
<comment type="caution">
    <text evidence="2">The sequence shown here is derived from an EMBL/GenBank/DDBJ whole genome shotgun (WGS) entry which is preliminary data.</text>
</comment>
<keyword evidence="1" id="KW-1133">Transmembrane helix</keyword>
<reference evidence="2 3" key="1">
    <citation type="submission" date="2019-02" db="EMBL/GenBank/DDBJ databases">
        <title>Jishengella sp. nov., isolated from a root of Zingiber montanum.</title>
        <authorList>
            <person name="Kuncharoen N."/>
            <person name="Kudo T."/>
            <person name="Masahiro Y."/>
            <person name="Ohkuma M."/>
            <person name="Tanasupawat S."/>
        </authorList>
    </citation>
    <scope>NUCLEOTIDE SEQUENCE [LARGE SCALE GENOMIC DNA]</scope>
    <source>
        <strain evidence="2 3">PLAI 1-1</strain>
    </source>
</reference>
<evidence type="ECO:0000313" key="2">
    <source>
        <dbReference type="EMBL" id="TCB90999.1"/>
    </source>
</evidence>
<organism evidence="2 3">
    <name type="scientific">Micromonospora zingiberis</name>
    <dbReference type="NCBI Taxonomy" id="2053011"/>
    <lineage>
        <taxon>Bacteria</taxon>
        <taxon>Bacillati</taxon>
        <taxon>Actinomycetota</taxon>
        <taxon>Actinomycetes</taxon>
        <taxon>Micromonosporales</taxon>
        <taxon>Micromonosporaceae</taxon>
        <taxon>Micromonospora</taxon>
    </lineage>
</organism>
<evidence type="ECO:0000256" key="1">
    <source>
        <dbReference type="SAM" id="Phobius"/>
    </source>
</evidence>